<organism evidence="2 3">
    <name type="scientific">Seminavis robusta</name>
    <dbReference type="NCBI Taxonomy" id="568900"/>
    <lineage>
        <taxon>Eukaryota</taxon>
        <taxon>Sar</taxon>
        <taxon>Stramenopiles</taxon>
        <taxon>Ochrophyta</taxon>
        <taxon>Bacillariophyta</taxon>
        <taxon>Bacillariophyceae</taxon>
        <taxon>Bacillariophycidae</taxon>
        <taxon>Naviculales</taxon>
        <taxon>Naviculaceae</taxon>
        <taxon>Seminavis</taxon>
    </lineage>
</organism>
<reference evidence="2" key="1">
    <citation type="submission" date="2020-06" db="EMBL/GenBank/DDBJ databases">
        <authorList>
            <consortium name="Plant Systems Biology data submission"/>
        </authorList>
    </citation>
    <scope>NUCLEOTIDE SEQUENCE</scope>
    <source>
        <strain evidence="2">D6</strain>
    </source>
</reference>
<evidence type="ECO:0000256" key="1">
    <source>
        <dbReference type="SAM" id="MobiDB-lite"/>
    </source>
</evidence>
<keyword evidence="3" id="KW-1185">Reference proteome</keyword>
<feature type="compositionally biased region" description="Basic residues" evidence="1">
    <location>
        <begin position="146"/>
        <end position="155"/>
    </location>
</feature>
<gene>
    <name evidence="2" type="ORF">SEMRO_1258_G256800.1</name>
</gene>
<comment type="caution">
    <text evidence="2">The sequence shown here is derived from an EMBL/GenBank/DDBJ whole genome shotgun (WGS) entry which is preliminary data.</text>
</comment>
<dbReference type="EMBL" id="CAICTM010001256">
    <property type="protein sequence ID" value="CAB9522003.1"/>
    <property type="molecule type" value="Genomic_DNA"/>
</dbReference>
<feature type="region of interest" description="Disordered" evidence="1">
    <location>
        <begin position="121"/>
        <end position="195"/>
    </location>
</feature>
<dbReference type="Proteomes" id="UP001153069">
    <property type="component" value="Unassembled WGS sequence"/>
</dbReference>
<evidence type="ECO:0000313" key="3">
    <source>
        <dbReference type="Proteomes" id="UP001153069"/>
    </source>
</evidence>
<evidence type="ECO:0000313" key="2">
    <source>
        <dbReference type="EMBL" id="CAB9522003.1"/>
    </source>
</evidence>
<dbReference type="AlphaFoldDB" id="A0A9N8EJQ9"/>
<protein>
    <submittedName>
        <fullName evidence="2">Uncharacterized protein</fullName>
    </submittedName>
</protein>
<name>A0A9N8EJQ9_9STRA</name>
<proteinExistence type="predicted"/>
<feature type="compositionally biased region" description="Low complexity" evidence="1">
    <location>
        <begin position="127"/>
        <end position="145"/>
    </location>
</feature>
<accession>A0A9N8EJQ9</accession>
<feature type="compositionally biased region" description="Polar residues" evidence="1">
    <location>
        <begin position="157"/>
        <end position="181"/>
    </location>
</feature>
<sequence length="195" mass="21728">MSSVRFETVLQVREYERILGDHPEVKGGGPALSIGWAFLESTGSLKGDDSTGSAEDKEKISPLNADTRRFILTHIYDVNKQEIVQAEKIARRVRKLRQETIQEYKDSLLVKYANMNLNPEDAAMAPSTTATSSTISNSSGTSKTNSKQRQRRRRAVASSTKDLISDMTSMSKMAKAFQTSIRRAPKRETRIARSG</sequence>
<feature type="compositionally biased region" description="Basic and acidic residues" evidence="1">
    <location>
        <begin position="186"/>
        <end position="195"/>
    </location>
</feature>